<dbReference type="OrthoDB" id="838174at2"/>
<sequence length="232" mass="25026">MQRPRDGGPPADRTGPARRVLPFTSRMHPFFPLGAALVLFAPAALAQTPEAPPRTLLGLKAGSSLTTFRGAAAEGQRYKAGLHFGVLVNTRISRRVSIQPEVLYSQKGSRLTEGAASSQNRFSYVDVPLLARVHFGCFYAEAGPQYSLLLSAKSRQGEAVQNVTDAFRTSDFGYVGGLGLQLRNGLGLGLRYHGGLRSTVRPYLTTGGRTARPDLRNAGLQASVFYLISGRY</sequence>
<feature type="signal peptide" evidence="1">
    <location>
        <begin position="1"/>
        <end position="46"/>
    </location>
</feature>
<gene>
    <name evidence="3" type="ORF">EJV47_01490</name>
</gene>
<keyword evidence="1" id="KW-0732">Signal</keyword>
<accession>A0A3S0HCG0</accession>
<comment type="caution">
    <text evidence="3">The sequence shown here is derived from an EMBL/GenBank/DDBJ whole genome shotgun (WGS) entry which is preliminary data.</text>
</comment>
<reference evidence="3 4" key="1">
    <citation type="submission" date="2018-12" db="EMBL/GenBank/DDBJ databases">
        <title>Hymenobacter gummosus sp. nov., isolated from a spring.</title>
        <authorList>
            <person name="Nie L."/>
        </authorList>
    </citation>
    <scope>NUCLEOTIDE SEQUENCE [LARGE SCALE GENOMIC DNA]</scope>
    <source>
        <strain evidence="3 4">KCTC 52166</strain>
    </source>
</reference>
<keyword evidence="4" id="KW-1185">Reference proteome</keyword>
<protein>
    <submittedName>
        <fullName evidence="3">PorT family protein</fullName>
    </submittedName>
</protein>
<dbReference type="EMBL" id="RXOF01000001">
    <property type="protein sequence ID" value="RTQ53440.1"/>
    <property type="molecule type" value="Genomic_DNA"/>
</dbReference>
<proteinExistence type="predicted"/>
<dbReference type="InterPro" id="IPR025665">
    <property type="entry name" value="Beta-barrel_OMP_2"/>
</dbReference>
<evidence type="ECO:0000256" key="1">
    <source>
        <dbReference type="SAM" id="SignalP"/>
    </source>
</evidence>
<evidence type="ECO:0000313" key="3">
    <source>
        <dbReference type="EMBL" id="RTQ53440.1"/>
    </source>
</evidence>
<evidence type="ECO:0000259" key="2">
    <source>
        <dbReference type="Pfam" id="PF13568"/>
    </source>
</evidence>
<organism evidence="3 4">
    <name type="scientific">Hymenobacter gummosus</name>
    <dbReference type="NCBI Taxonomy" id="1776032"/>
    <lineage>
        <taxon>Bacteria</taxon>
        <taxon>Pseudomonadati</taxon>
        <taxon>Bacteroidota</taxon>
        <taxon>Cytophagia</taxon>
        <taxon>Cytophagales</taxon>
        <taxon>Hymenobacteraceae</taxon>
        <taxon>Hymenobacter</taxon>
    </lineage>
</organism>
<feature type="domain" description="Outer membrane protein beta-barrel" evidence="2">
    <location>
        <begin position="53"/>
        <end position="199"/>
    </location>
</feature>
<evidence type="ECO:0000313" key="4">
    <source>
        <dbReference type="Proteomes" id="UP000282184"/>
    </source>
</evidence>
<name>A0A3S0HCG0_9BACT</name>
<dbReference type="Pfam" id="PF13568">
    <property type="entry name" value="OMP_b-brl_2"/>
    <property type="match status" value="1"/>
</dbReference>
<feature type="chain" id="PRO_5018712356" evidence="1">
    <location>
        <begin position="47"/>
        <end position="232"/>
    </location>
</feature>
<dbReference type="Proteomes" id="UP000282184">
    <property type="component" value="Unassembled WGS sequence"/>
</dbReference>
<dbReference type="AlphaFoldDB" id="A0A3S0HCG0"/>